<comment type="caution">
    <text evidence="12">The sequence shown here is derived from an EMBL/GenBank/DDBJ whole genome shotgun (WGS) entry which is preliminary data.</text>
</comment>
<evidence type="ECO:0000256" key="5">
    <source>
        <dbReference type="ARBA" id="ARBA00047534"/>
    </source>
</evidence>
<evidence type="ECO:0000256" key="9">
    <source>
        <dbReference type="PIRSR" id="PIRSR000097-3"/>
    </source>
</evidence>
<dbReference type="PROSITE" id="PS00062">
    <property type="entry name" value="ALDOKETO_REDUCTASE_2"/>
    <property type="match status" value="1"/>
</dbReference>
<protein>
    <recommendedName>
        <fullName evidence="2">D-xylose reductase [NAD(P)H]</fullName>
        <ecNumber evidence="2">1.1.1.307</ecNumber>
    </recommendedName>
</protein>
<dbReference type="EC" id="1.1.1.307" evidence="2"/>
<dbReference type="GO" id="GO:0016491">
    <property type="term" value="F:oxidoreductase activity"/>
    <property type="evidence" value="ECO:0007669"/>
    <property type="project" value="UniProtKB-KW"/>
</dbReference>
<evidence type="ECO:0000256" key="4">
    <source>
        <dbReference type="ARBA" id="ARBA00025065"/>
    </source>
</evidence>
<dbReference type="Gene3D" id="3.20.20.100">
    <property type="entry name" value="NADP-dependent oxidoreductase domain"/>
    <property type="match status" value="1"/>
</dbReference>
<accession>A0A232M270</accession>
<reference evidence="12 13" key="1">
    <citation type="journal article" date="2015" name="Environ. Microbiol.">
        <title>Metagenome sequence of Elaphomyces granulatus from sporocarp tissue reveals Ascomycota ectomycorrhizal fingerprints of genome expansion and a Proteobacteria-rich microbiome.</title>
        <authorList>
            <person name="Quandt C.A."/>
            <person name="Kohler A."/>
            <person name="Hesse C.N."/>
            <person name="Sharpton T.J."/>
            <person name="Martin F."/>
            <person name="Spatafora J.W."/>
        </authorList>
    </citation>
    <scope>NUCLEOTIDE SEQUENCE [LARGE SCALE GENOMIC DNA]</scope>
    <source>
        <strain evidence="12 13">OSC145934</strain>
    </source>
</reference>
<evidence type="ECO:0000313" key="13">
    <source>
        <dbReference type="Proteomes" id="UP000243515"/>
    </source>
</evidence>
<evidence type="ECO:0000256" key="6">
    <source>
        <dbReference type="ARBA" id="ARBA00049485"/>
    </source>
</evidence>
<dbReference type="CDD" id="cd19071">
    <property type="entry name" value="AKR_AKR1-5-like"/>
    <property type="match status" value="1"/>
</dbReference>
<keyword evidence="10" id="KW-1133">Transmembrane helix</keyword>
<dbReference type="OrthoDB" id="416253at2759"/>
<keyword evidence="10" id="KW-0472">Membrane</keyword>
<evidence type="ECO:0000259" key="11">
    <source>
        <dbReference type="Pfam" id="PF00248"/>
    </source>
</evidence>
<dbReference type="PROSITE" id="PS00063">
    <property type="entry name" value="ALDOKETO_REDUCTASE_3"/>
    <property type="match status" value="1"/>
</dbReference>
<dbReference type="Proteomes" id="UP000243515">
    <property type="component" value="Unassembled WGS sequence"/>
</dbReference>
<dbReference type="PIRSF" id="PIRSF000097">
    <property type="entry name" value="AKR"/>
    <property type="match status" value="1"/>
</dbReference>
<name>A0A232M270_9EURO</name>
<dbReference type="Pfam" id="PF00248">
    <property type="entry name" value="Aldo_ket_red"/>
    <property type="match status" value="1"/>
</dbReference>
<evidence type="ECO:0000256" key="10">
    <source>
        <dbReference type="SAM" id="Phobius"/>
    </source>
</evidence>
<sequence>MRFLLWVLVEKRKQIKERCLLFYYFISFHFFLSEMTMIDKLSLVLYQVFQTPPDVTEKVVLKALDIGYRHVDCAKIYQNEGPCGEAMRRCSLDRSKIFFTTKIPRTEMGYENAKNAISSSLLETKLDYIDLVLIHAPFGGKEAREGTWRALVEAQREGKVRSIGVSNYGVHHLDELEAYITTGVGGHIDIGQYEIHPWCPRDDIVGWLQKRGVVIEAYSPLVRAKRMNEPVLDSLAKKYNKTPAQILVRWSLQKGYVPLPKSVSDDRILENIQVFDFELEKEDMNALITTEYSPVCWDPTIVKD</sequence>
<comment type="catalytic activity">
    <reaction evidence="5">
        <text>xylitol + NADP(+) = D-xylose + NADPH + H(+)</text>
        <dbReference type="Rhea" id="RHEA:27445"/>
        <dbReference type="ChEBI" id="CHEBI:15378"/>
        <dbReference type="ChEBI" id="CHEBI:17151"/>
        <dbReference type="ChEBI" id="CHEBI:53455"/>
        <dbReference type="ChEBI" id="CHEBI:57783"/>
        <dbReference type="ChEBI" id="CHEBI:58349"/>
        <dbReference type="EC" id="1.1.1.307"/>
    </reaction>
</comment>
<keyword evidence="13" id="KW-1185">Reference proteome</keyword>
<dbReference type="SUPFAM" id="SSF51430">
    <property type="entry name" value="NAD(P)-linked oxidoreductase"/>
    <property type="match status" value="1"/>
</dbReference>
<dbReference type="PANTHER" id="PTHR43827">
    <property type="entry name" value="2,5-DIKETO-D-GLUCONIC ACID REDUCTASE"/>
    <property type="match status" value="1"/>
</dbReference>
<comment type="catalytic activity">
    <reaction evidence="6">
        <text>xylitol + NAD(+) = D-xylose + NADH + H(+)</text>
        <dbReference type="Rhea" id="RHEA:27441"/>
        <dbReference type="ChEBI" id="CHEBI:15378"/>
        <dbReference type="ChEBI" id="CHEBI:17151"/>
        <dbReference type="ChEBI" id="CHEBI:53455"/>
        <dbReference type="ChEBI" id="CHEBI:57540"/>
        <dbReference type="ChEBI" id="CHEBI:57945"/>
        <dbReference type="EC" id="1.1.1.307"/>
    </reaction>
</comment>
<dbReference type="InterPro" id="IPR020471">
    <property type="entry name" value="AKR"/>
</dbReference>
<feature type="transmembrane region" description="Helical" evidence="10">
    <location>
        <begin position="21"/>
        <end position="38"/>
    </location>
</feature>
<dbReference type="PANTHER" id="PTHR43827:SF13">
    <property type="entry name" value="ALDO_KETO REDUCTASE FAMILY PROTEIN"/>
    <property type="match status" value="1"/>
</dbReference>
<dbReference type="InterPro" id="IPR018170">
    <property type="entry name" value="Aldo/ket_reductase_CS"/>
</dbReference>
<feature type="active site" description="Proton donor" evidence="7">
    <location>
        <position position="77"/>
    </location>
</feature>
<dbReference type="AlphaFoldDB" id="A0A232M270"/>
<gene>
    <name evidence="12" type="ORF">Egran_01723</name>
</gene>
<organism evidence="12 13">
    <name type="scientific">Elaphomyces granulatus</name>
    <dbReference type="NCBI Taxonomy" id="519963"/>
    <lineage>
        <taxon>Eukaryota</taxon>
        <taxon>Fungi</taxon>
        <taxon>Dikarya</taxon>
        <taxon>Ascomycota</taxon>
        <taxon>Pezizomycotina</taxon>
        <taxon>Eurotiomycetes</taxon>
        <taxon>Eurotiomycetidae</taxon>
        <taxon>Eurotiales</taxon>
        <taxon>Elaphomycetaceae</taxon>
        <taxon>Elaphomyces</taxon>
    </lineage>
</organism>
<feature type="domain" description="NADP-dependent oxidoreductase" evidence="11">
    <location>
        <begin position="52"/>
        <end position="287"/>
    </location>
</feature>
<comment type="similarity">
    <text evidence="1">Belongs to the aldo/keto reductase family.</text>
</comment>
<dbReference type="FunFam" id="3.20.20.100:FF:000015">
    <property type="entry name" value="Oxidoreductase, aldo/keto reductase family"/>
    <property type="match status" value="1"/>
</dbReference>
<dbReference type="PRINTS" id="PR00069">
    <property type="entry name" value="ALDKETRDTASE"/>
</dbReference>
<proteinExistence type="inferred from homology"/>
<dbReference type="PROSITE" id="PS00798">
    <property type="entry name" value="ALDOKETO_REDUCTASE_1"/>
    <property type="match status" value="1"/>
</dbReference>
<evidence type="ECO:0000256" key="3">
    <source>
        <dbReference type="ARBA" id="ARBA00023002"/>
    </source>
</evidence>
<evidence type="ECO:0000256" key="2">
    <source>
        <dbReference type="ARBA" id="ARBA00012845"/>
    </source>
</evidence>
<evidence type="ECO:0000256" key="1">
    <source>
        <dbReference type="ARBA" id="ARBA00007905"/>
    </source>
</evidence>
<feature type="binding site" evidence="8">
    <location>
        <position position="135"/>
    </location>
    <ligand>
        <name>substrate</name>
    </ligand>
</feature>
<dbReference type="InterPro" id="IPR036812">
    <property type="entry name" value="NAD(P)_OxRdtase_dom_sf"/>
</dbReference>
<dbReference type="InterPro" id="IPR023210">
    <property type="entry name" value="NADP_OxRdtase_dom"/>
</dbReference>
<keyword evidence="10" id="KW-0812">Transmembrane</keyword>
<comment type="function">
    <text evidence="4">Catalyzes the initial reaction in the xylose utilization pathway by reducing D-xylose into xylitol. Xylose is a major component of hemicelluloses such as xylan. Most fungi utilize D-xylose via three enzymatic reactions, xylose reductase (XR), xylitol dehydrogenase (XDH), and xylulokinase, to form xylulose 5-phosphate, which enters pentose phosphate pathway.</text>
</comment>
<evidence type="ECO:0000256" key="8">
    <source>
        <dbReference type="PIRSR" id="PIRSR000097-2"/>
    </source>
</evidence>
<evidence type="ECO:0000313" key="12">
    <source>
        <dbReference type="EMBL" id="OXV10515.1"/>
    </source>
</evidence>
<evidence type="ECO:0000256" key="7">
    <source>
        <dbReference type="PIRSR" id="PIRSR000097-1"/>
    </source>
</evidence>
<feature type="site" description="Lowers pKa of active site Tyr" evidence="9">
    <location>
        <position position="102"/>
    </location>
</feature>
<dbReference type="EMBL" id="NPHW01002908">
    <property type="protein sequence ID" value="OXV10515.1"/>
    <property type="molecule type" value="Genomic_DNA"/>
</dbReference>
<keyword evidence="3" id="KW-0560">Oxidoreductase</keyword>